<feature type="domain" description="Aminotransferase class I/classII large" evidence="6">
    <location>
        <begin position="33"/>
        <end position="383"/>
    </location>
</feature>
<keyword evidence="8" id="KW-1185">Reference proteome</keyword>
<comment type="cofactor">
    <cofactor evidence="1">
        <name>pyridoxal 5'-phosphate</name>
        <dbReference type="ChEBI" id="CHEBI:597326"/>
    </cofactor>
</comment>
<comment type="caution">
    <text evidence="7">The sequence shown here is derived from an EMBL/GenBank/DDBJ whole genome shotgun (WGS) entry which is preliminary data.</text>
</comment>
<dbReference type="SUPFAM" id="SSF53383">
    <property type="entry name" value="PLP-dependent transferases"/>
    <property type="match status" value="1"/>
</dbReference>
<dbReference type="Proteomes" id="UP001580928">
    <property type="component" value="Unassembled WGS sequence"/>
</dbReference>
<dbReference type="InterPro" id="IPR015421">
    <property type="entry name" value="PyrdxlP-dep_Trfase_major"/>
</dbReference>
<sequence>MPEISKKGIAMPASPIRRLTPFADLAKKNGKKIYHLNIGQPDIATPEIMLDAVKNIDFTVWAYTASEGTESYRNKLTEYYNALGYNITSDQIIVTNGGSEAISFAMQSCLDSGDEIIIPEPFYANYNGFACMADVVIKPILSTIENGFALPPISEFEKSITEKTKAIFICNPNNPTGYLYSRDELEILRDLCIKHDLYLFSDEAYREFCYDGREFVSPMHLDGIEEQVVVLDTVSKRYSACGARLGCLITKNQKVYQVALKFAQARLSPPLVAQIAGEAAVDTPTSYFQQVKDEYTQRRNLLADGLNGIPGVKCPIPGGAFYIVAQLPIDDADDFCQWMLEKFEYNNETVMLAPATGFYSTDGEGKNEVRLAYVLNQDDLKKALVCLEKGLEAYQNTH</sequence>
<proteinExistence type="inferred from homology"/>
<evidence type="ECO:0000256" key="5">
    <source>
        <dbReference type="ARBA" id="ARBA00022898"/>
    </source>
</evidence>
<dbReference type="Gene3D" id="3.90.1150.10">
    <property type="entry name" value="Aspartate Aminotransferase, domain 1"/>
    <property type="match status" value="1"/>
</dbReference>
<keyword evidence="5" id="KW-0663">Pyridoxal phosphate</keyword>
<dbReference type="Gene3D" id="3.40.640.10">
    <property type="entry name" value="Type I PLP-dependent aspartate aminotransferase-like (Major domain)"/>
    <property type="match status" value="1"/>
</dbReference>
<dbReference type="InterPro" id="IPR004839">
    <property type="entry name" value="Aminotransferase_I/II_large"/>
</dbReference>
<dbReference type="CDD" id="cd00609">
    <property type="entry name" value="AAT_like"/>
    <property type="match status" value="1"/>
</dbReference>
<gene>
    <name evidence="7" type="ORF">WKR92_02400</name>
</gene>
<dbReference type="GO" id="GO:0008483">
    <property type="term" value="F:transaminase activity"/>
    <property type="evidence" value="ECO:0007669"/>
    <property type="project" value="UniProtKB-KW"/>
</dbReference>
<evidence type="ECO:0000313" key="8">
    <source>
        <dbReference type="Proteomes" id="UP001580928"/>
    </source>
</evidence>
<name>A0ABV5CB22_9SPHI</name>
<reference evidence="7 8" key="1">
    <citation type="submission" date="2024-04" db="EMBL/GenBank/DDBJ databases">
        <title>Albibacterium profundi sp. nov., isolated from sediment of the Challenger Deep of Mariana Trench.</title>
        <authorList>
            <person name="Wang Y."/>
        </authorList>
    </citation>
    <scope>NUCLEOTIDE SEQUENCE [LARGE SCALE GENOMIC DNA]</scope>
    <source>
        <strain evidence="7 8">RHL897</strain>
    </source>
</reference>
<comment type="similarity">
    <text evidence="2">Belongs to the class-I pyridoxal-phosphate-dependent aminotransferase family.</text>
</comment>
<dbReference type="NCBIfam" id="NF005744">
    <property type="entry name" value="PRK07568.1"/>
    <property type="match status" value="1"/>
</dbReference>
<dbReference type="InterPro" id="IPR050596">
    <property type="entry name" value="AspAT/PAT-like"/>
</dbReference>
<dbReference type="EMBL" id="JBBVGT010000002">
    <property type="protein sequence ID" value="MFB5944676.1"/>
    <property type="molecule type" value="Genomic_DNA"/>
</dbReference>
<dbReference type="RefSeq" id="WP_375556239.1">
    <property type="nucleotide sequence ID" value="NZ_JBBVGT010000002.1"/>
</dbReference>
<accession>A0ABV5CB22</accession>
<organism evidence="7 8">
    <name type="scientific">Albibacterium profundi</name>
    <dbReference type="NCBI Taxonomy" id="3134906"/>
    <lineage>
        <taxon>Bacteria</taxon>
        <taxon>Pseudomonadati</taxon>
        <taxon>Bacteroidota</taxon>
        <taxon>Sphingobacteriia</taxon>
        <taxon>Sphingobacteriales</taxon>
        <taxon>Sphingobacteriaceae</taxon>
        <taxon>Albibacterium</taxon>
    </lineage>
</organism>
<dbReference type="Pfam" id="PF00155">
    <property type="entry name" value="Aminotran_1_2"/>
    <property type="match status" value="1"/>
</dbReference>
<dbReference type="InterPro" id="IPR015424">
    <property type="entry name" value="PyrdxlP-dep_Trfase"/>
</dbReference>
<evidence type="ECO:0000256" key="1">
    <source>
        <dbReference type="ARBA" id="ARBA00001933"/>
    </source>
</evidence>
<evidence type="ECO:0000256" key="4">
    <source>
        <dbReference type="ARBA" id="ARBA00022679"/>
    </source>
</evidence>
<keyword evidence="4" id="KW-0808">Transferase</keyword>
<dbReference type="InterPro" id="IPR015422">
    <property type="entry name" value="PyrdxlP-dep_Trfase_small"/>
</dbReference>
<keyword evidence="3 7" id="KW-0032">Aminotransferase</keyword>
<evidence type="ECO:0000256" key="3">
    <source>
        <dbReference type="ARBA" id="ARBA00022576"/>
    </source>
</evidence>
<evidence type="ECO:0000256" key="2">
    <source>
        <dbReference type="ARBA" id="ARBA00007441"/>
    </source>
</evidence>
<evidence type="ECO:0000259" key="6">
    <source>
        <dbReference type="Pfam" id="PF00155"/>
    </source>
</evidence>
<evidence type="ECO:0000313" key="7">
    <source>
        <dbReference type="EMBL" id="MFB5944676.1"/>
    </source>
</evidence>
<dbReference type="PANTHER" id="PTHR46383">
    <property type="entry name" value="ASPARTATE AMINOTRANSFERASE"/>
    <property type="match status" value="1"/>
</dbReference>
<protein>
    <submittedName>
        <fullName evidence="7">Pyridoxal phosphate-dependent aminotransferase</fullName>
    </submittedName>
</protein>